<evidence type="ECO:0008006" key="4">
    <source>
        <dbReference type="Google" id="ProtNLM"/>
    </source>
</evidence>
<dbReference type="AlphaFoldDB" id="A0A318H1D6"/>
<dbReference type="InterPro" id="IPR006311">
    <property type="entry name" value="TAT_signal"/>
</dbReference>
<evidence type="ECO:0000313" key="2">
    <source>
        <dbReference type="EMBL" id="PXW96955.1"/>
    </source>
</evidence>
<keyword evidence="1" id="KW-0732">Signal</keyword>
<accession>A0A318H1D6</accession>
<gene>
    <name evidence="2" type="ORF">C7444_10552</name>
</gene>
<dbReference type="PROSITE" id="PS51318">
    <property type="entry name" value="TAT"/>
    <property type="match status" value="1"/>
</dbReference>
<feature type="signal peptide" evidence="1">
    <location>
        <begin position="1"/>
        <end position="39"/>
    </location>
</feature>
<keyword evidence="3" id="KW-1185">Reference proteome</keyword>
<protein>
    <recommendedName>
        <fullName evidence="4">Metal-binding protein</fullName>
    </recommendedName>
</protein>
<organism evidence="2 3">
    <name type="scientific">Sphaerotilus hippei</name>
    <dbReference type="NCBI Taxonomy" id="744406"/>
    <lineage>
        <taxon>Bacteria</taxon>
        <taxon>Pseudomonadati</taxon>
        <taxon>Pseudomonadota</taxon>
        <taxon>Betaproteobacteria</taxon>
        <taxon>Burkholderiales</taxon>
        <taxon>Sphaerotilaceae</taxon>
        <taxon>Sphaerotilus</taxon>
    </lineage>
</organism>
<evidence type="ECO:0000256" key="1">
    <source>
        <dbReference type="SAM" id="SignalP"/>
    </source>
</evidence>
<dbReference type="OrthoDB" id="14727at2"/>
<dbReference type="InterPro" id="IPR007332">
    <property type="entry name" value="DUF411"/>
</dbReference>
<dbReference type="Proteomes" id="UP000247811">
    <property type="component" value="Unassembled WGS sequence"/>
</dbReference>
<reference evidence="2 3" key="1">
    <citation type="submission" date="2018-05" db="EMBL/GenBank/DDBJ databases">
        <title>Genomic Encyclopedia of Type Strains, Phase IV (KMG-IV): sequencing the most valuable type-strain genomes for metagenomic binning, comparative biology and taxonomic classification.</title>
        <authorList>
            <person name="Goeker M."/>
        </authorList>
    </citation>
    <scope>NUCLEOTIDE SEQUENCE [LARGE SCALE GENOMIC DNA]</scope>
    <source>
        <strain evidence="2 3">DSM 566</strain>
    </source>
</reference>
<sequence>MTHPTTPCAVAIPPTASRRRLLRAGSAALFGVLAWPVQAARPAAPLVEIWKSPTCGCCHDWIRHLEDSGLRTRSFDTGNTQARVRLGMPQRLGSCHTARVDGYVLEGHVPAREIRRLLAERPEALGLAVPAMPLGSPGMDGPEYQGRHDPYDVLLVAADGSSRVYQSYR</sequence>
<name>A0A318H1D6_9BURK</name>
<dbReference type="RefSeq" id="WP_110400112.1">
    <property type="nucleotide sequence ID" value="NZ_QJJS01000005.1"/>
</dbReference>
<dbReference type="EMBL" id="QJJS01000005">
    <property type="protein sequence ID" value="PXW96955.1"/>
    <property type="molecule type" value="Genomic_DNA"/>
</dbReference>
<proteinExistence type="predicted"/>
<dbReference type="Pfam" id="PF04214">
    <property type="entry name" value="DUF411"/>
    <property type="match status" value="1"/>
</dbReference>
<comment type="caution">
    <text evidence="2">The sequence shown here is derived from an EMBL/GenBank/DDBJ whole genome shotgun (WGS) entry which is preliminary data.</text>
</comment>
<evidence type="ECO:0000313" key="3">
    <source>
        <dbReference type="Proteomes" id="UP000247811"/>
    </source>
</evidence>
<feature type="chain" id="PRO_5016248351" description="Metal-binding protein" evidence="1">
    <location>
        <begin position="40"/>
        <end position="169"/>
    </location>
</feature>